<comment type="caution">
    <text evidence="1">The sequence shown here is derived from an EMBL/GenBank/DDBJ whole genome shotgun (WGS) entry which is preliminary data.</text>
</comment>
<dbReference type="EMBL" id="JBBLZC010000020">
    <property type="protein sequence ID" value="MEK0084976.1"/>
    <property type="molecule type" value="Genomic_DNA"/>
</dbReference>
<accession>A0ABU8XVM9</accession>
<gene>
    <name evidence="1" type="ORF">U1T56_17620</name>
</gene>
<evidence type="ECO:0008006" key="3">
    <source>
        <dbReference type="Google" id="ProtNLM"/>
    </source>
</evidence>
<keyword evidence="2" id="KW-1185">Reference proteome</keyword>
<name>A0ABU8XVM9_9PROT</name>
<organism evidence="1 2">
    <name type="scientific">Benzoatithermus flavus</name>
    <dbReference type="NCBI Taxonomy" id="3108223"/>
    <lineage>
        <taxon>Bacteria</taxon>
        <taxon>Pseudomonadati</taxon>
        <taxon>Pseudomonadota</taxon>
        <taxon>Alphaproteobacteria</taxon>
        <taxon>Geminicoccales</taxon>
        <taxon>Geminicoccaceae</taxon>
        <taxon>Benzoatithermus</taxon>
    </lineage>
</organism>
<evidence type="ECO:0000313" key="1">
    <source>
        <dbReference type="EMBL" id="MEK0084976.1"/>
    </source>
</evidence>
<protein>
    <recommendedName>
        <fullName evidence="3">Flagellar protein FliL</fullName>
    </recommendedName>
</protein>
<proteinExistence type="predicted"/>
<reference evidence="1 2" key="1">
    <citation type="submission" date="2024-01" db="EMBL/GenBank/DDBJ databases">
        <title>Multi-omics insights into the function and evolution of sodium benzoate biodegradation pathways in Benzoatithermus flavus gen. nov., sp. nov. from hot spring.</title>
        <authorList>
            <person name="Hu C.-J."/>
            <person name="Li W.-J."/>
        </authorList>
    </citation>
    <scope>NUCLEOTIDE SEQUENCE [LARGE SCALE GENOMIC DNA]</scope>
    <source>
        <strain evidence="1 2">SYSU G07066</strain>
    </source>
</reference>
<dbReference type="Proteomes" id="UP001375743">
    <property type="component" value="Unassembled WGS sequence"/>
</dbReference>
<sequence length="172" mass="18557">MAESPSKSAQTGAAPAPRSRRRLFLAGFAVALLGALGASGWVAWTQWLQPEPVGQDDKEPQAHEAEGIRPLPSVEARYLPVPEIVAVLADPPHVARVGLTLEALPGKEPLPTEADLQRLGEEVRRWLASQNMADLGSAASMWTMRARVLAIARDLFPAARIRDVLVSGFILQ</sequence>
<dbReference type="RefSeq" id="WP_418160824.1">
    <property type="nucleotide sequence ID" value="NZ_JBBLZC010000020.1"/>
</dbReference>
<evidence type="ECO:0000313" key="2">
    <source>
        <dbReference type="Proteomes" id="UP001375743"/>
    </source>
</evidence>